<evidence type="ECO:0000313" key="2">
    <source>
        <dbReference type="Proteomes" id="UP000828048"/>
    </source>
</evidence>
<comment type="caution">
    <text evidence="1">The sequence shown here is derived from an EMBL/GenBank/DDBJ whole genome shotgun (WGS) entry which is preliminary data.</text>
</comment>
<evidence type="ECO:0000313" key="1">
    <source>
        <dbReference type="EMBL" id="KAH7855409.1"/>
    </source>
</evidence>
<keyword evidence="2" id="KW-1185">Reference proteome</keyword>
<dbReference type="Proteomes" id="UP000828048">
    <property type="component" value="Chromosome 11"/>
</dbReference>
<proteinExistence type="predicted"/>
<gene>
    <name evidence="1" type="ORF">Vadar_024507</name>
</gene>
<accession>A0ACB7YQJ6</accession>
<protein>
    <submittedName>
        <fullName evidence="1">Uncharacterized protein</fullName>
    </submittedName>
</protein>
<reference evidence="1 2" key="1">
    <citation type="journal article" date="2021" name="Hortic Res">
        <title>High-quality reference genome and annotation aids understanding of berry development for evergreen blueberry (Vaccinium darrowii).</title>
        <authorList>
            <person name="Yu J."/>
            <person name="Hulse-Kemp A.M."/>
            <person name="Babiker E."/>
            <person name="Staton M."/>
        </authorList>
    </citation>
    <scope>NUCLEOTIDE SEQUENCE [LARGE SCALE GENOMIC DNA]</scope>
    <source>
        <strain evidence="2">cv. NJ 8807/NJ 8810</strain>
        <tissue evidence="1">Young leaf</tissue>
    </source>
</reference>
<name>A0ACB7YQJ6_9ERIC</name>
<sequence>MSMKFVKFCRKIIGARYYRSQGFFLPGEIPSPRDSEGHGSHTASTVAGRVVYNASLLGLGAGTAHGGVPSARIAVYKICWSNGCSDADILAAFDDAIADVAASTIDRRFATNVELGNNKVYEGVSINTFTLKQSMYPLVYGGDVPNKKQGFGGSLSRYCVTDSLDEALVKGKIVLCDQFGATEPFEAGAIGTIMQGNDYEDVLWSFPLSASYVESSDGAAINLYINTTRKPMATIEKSIATKDESAPYVVWFSSRGPNPITTDILKPDLTAPGVDIVAAWSEATTVTGVPGDTRIVPYNIISGTSMSCPHAAGAAAYLKLLHPTWSPAAIKSALMTTASAVNTSQTVDTTQTTQAEFAYGSGQIDPVKAANPGLVYDAEESDYVKFLCSQGYTTSSLRLVTGSNATSCSKHDNGTVWDLNYPSFALSGPANASVTRVFHRTVTNVGLPFSTYTATVFPPPGLAVSIEPSALSFKAVGQKQTFVLTVTGVVNAVVMSGYLVWDDGMNKGKSPIVAHTLSCGEIIQCL</sequence>
<organism evidence="1 2">
    <name type="scientific">Vaccinium darrowii</name>
    <dbReference type="NCBI Taxonomy" id="229202"/>
    <lineage>
        <taxon>Eukaryota</taxon>
        <taxon>Viridiplantae</taxon>
        <taxon>Streptophyta</taxon>
        <taxon>Embryophyta</taxon>
        <taxon>Tracheophyta</taxon>
        <taxon>Spermatophyta</taxon>
        <taxon>Magnoliopsida</taxon>
        <taxon>eudicotyledons</taxon>
        <taxon>Gunneridae</taxon>
        <taxon>Pentapetalae</taxon>
        <taxon>asterids</taxon>
        <taxon>Ericales</taxon>
        <taxon>Ericaceae</taxon>
        <taxon>Vaccinioideae</taxon>
        <taxon>Vaccinieae</taxon>
        <taxon>Vaccinium</taxon>
    </lineage>
</organism>
<dbReference type="EMBL" id="CM037161">
    <property type="protein sequence ID" value="KAH7855409.1"/>
    <property type="molecule type" value="Genomic_DNA"/>
</dbReference>